<evidence type="ECO:0000313" key="3">
    <source>
        <dbReference type="Proteomes" id="UP000178935"/>
    </source>
</evidence>
<dbReference type="EMBL" id="MHPU01000002">
    <property type="protein sequence ID" value="OGZ89773.1"/>
    <property type="molecule type" value="Genomic_DNA"/>
</dbReference>
<name>A0A1G2JS66_9BACT</name>
<evidence type="ECO:0000313" key="2">
    <source>
        <dbReference type="EMBL" id="OGZ89773.1"/>
    </source>
</evidence>
<gene>
    <name evidence="2" type="ORF">A2561_00060</name>
</gene>
<dbReference type="Proteomes" id="UP000178935">
    <property type="component" value="Unassembled WGS sequence"/>
</dbReference>
<proteinExistence type="predicted"/>
<comment type="caution">
    <text evidence="2">The sequence shown here is derived from an EMBL/GenBank/DDBJ whole genome shotgun (WGS) entry which is preliminary data.</text>
</comment>
<keyword evidence="1" id="KW-1133">Transmembrane helix</keyword>
<accession>A0A1G2JS66</accession>
<dbReference type="InterPro" id="IPR047698">
    <property type="entry name" value="ArsF-like"/>
</dbReference>
<feature type="transmembrane region" description="Helical" evidence="1">
    <location>
        <begin position="6"/>
        <end position="23"/>
    </location>
</feature>
<reference evidence="2 3" key="1">
    <citation type="journal article" date="2016" name="Nat. Commun.">
        <title>Thousands of microbial genomes shed light on interconnected biogeochemical processes in an aquifer system.</title>
        <authorList>
            <person name="Anantharaman K."/>
            <person name="Brown C.T."/>
            <person name="Hug L.A."/>
            <person name="Sharon I."/>
            <person name="Castelle C.J."/>
            <person name="Probst A.J."/>
            <person name="Thomas B.C."/>
            <person name="Singh A."/>
            <person name="Wilkins M.J."/>
            <person name="Karaoz U."/>
            <person name="Brodie E.L."/>
            <person name="Williams K.H."/>
            <person name="Hubbard S.S."/>
            <person name="Banfield J.F."/>
        </authorList>
    </citation>
    <scope>NUCLEOTIDE SEQUENCE [LARGE SCALE GENOMIC DNA]</scope>
</reference>
<organism evidence="2 3">
    <name type="scientific">Candidatus Staskawiczbacteria bacterium RIFOXYD1_FULL_32_13</name>
    <dbReference type="NCBI Taxonomy" id="1802234"/>
    <lineage>
        <taxon>Bacteria</taxon>
        <taxon>Candidatus Staskawicziibacteriota</taxon>
    </lineage>
</organism>
<keyword evidence="1" id="KW-0472">Membrane</keyword>
<evidence type="ECO:0000256" key="1">
    <source>
        <dbReference type="SAM" id="Phobius"/>
    </source>
</evidence>
<keyword evidence="1" id="KW-0812">Transmembrane</keyword>
<dbReference type="NCBIfam" id="NF040494">
    <property type="entry name" value="nitrored_ArsF"/>
    <property type="match status" value="1"/>
</dbReference>
<evidence type="ECO:0008006" key="4">
    <source>
        <dbReference type="Google" id="ProtNLM"/>
    </source>
</evidence>
<dbReference type="AlphaFoldDB" id="A0A1G2JS66"/>
<protein>
    <recommendedName>
        <fullName evidence="4">Thioredoxin domain-containing protein</fullName>
    </recommendedName>
</protein>
<sequence>MDKRSITIVSVSIIIILLFVFAIKPKNSAVNNSIDNTGTSVSKVQVFMFHTTQRCPTCIRIGQLSKATVEERFRDQLKSGKIEFREINVDLPENKVLVEKFQAGGSALFINSIKGGRDNILEDTMVWQLASGDDAKFKDYLENKLNNILGI</sequence>